<evidence type="ECO:0000256" key="2">
    <source>
        <dbReference type="ARBA" id="ARBA00022448"/>
    </source>
</evidence>
<evidence type="ECO:0000313" key="10">
    <source>
        <dbReference type="Proteomes" id="UP000253034"/>
    </source>
</evidence>
<dbReference type="InterPro" id="IPR000515">
    <property type="entry name" value="MetI-like"/>
</dbReference>
<feature type="transmembrane region" description="Helical" evidence="7">
    <location>
        <begin position="70"/>
        <end position="91"/>
    </location>
</feature>
<keyword evidence="6 7" id="KW-0472">Membrane</keyword>
<dbReference type="PROSITE" id="PS50928">
    <property type="entry name" value="ABC_TM1"/>
    <property type="match status" value="1"/>
</dbReference>
<evidence type="ECO:0000256" key="3">
    <source>
        <dbReference type="ARBA" id="ARBA00022475"/>
    </source>
</evidence>
<dbReference type="SUPFAM" id="SSF161098">
    <property type="entry name" value="MetI-like"/>
    <property type="match status" value="1"/>
</dbReference>
<proteinExistence type="inferred from homology"/>
<dbReference type="Pfam" id="PF00528">
    <property type="entry name" value="BPD_transp_1"/>
    <property type="match status" value="1"/>
</dbReference>
<organism evidence="9 10">
    <name type="scientific">Anaerobacterium chartisolvens</name>
    <dbReference type="NCBI Taxonomy" id="1297424"/>
    <lineage>
        <taxon>Bacteria</taxon>
        <taxon>Bacillati</taxon>
        <taxon>Bacillota</taxon>
        <taxon>Clostridia</taxon>
        <taxon>Eubacteriales</taxon>
        <taxon>Oscillospiraceae</taxon>
        <taxon>Anaerobacterium</taxon>
    </lineage>
</organism>
<evidence type="ECO:0000256" key="6">
    <source>
        <dbReference type="ARBA" id="ARBA00023136"/>
    </source>
</evidence>
<evidence type="ECO:0000256" key="5">
    <source>
        <dbReference type="ARBA" id="ARBA00022989"/>
    </source>
</evidence>
<evidence type="ECO:0000256" key="4">
    <source>
        <dbReference type="ARBA" id="ARBA00022692"/>
    </source>
</evidence>
<dbReference type="GO" id="GO:0055085">
    <property type="term" value="P:transmembrane transport"/>
    <property type="evidence" value="ECO:0007669"/>
    <property type="project" value="InterPro"/>
</dbReference>
<feature type="transmembrane region" description="Helical" evidence="7">
    <location>
        <begin position="103"/>
        <end position="124"/>
    </location>
</feature>
<comment type="similarity">
    <text evidence="7">Belongs to the binding-protein-dependent transport system permease family.</text>
</comment>
<feature type="transmembrane region" description="Helical" evidence="7">
    <location>
        <begin position="153"/>
        <end position="176"/>
    </location>
</feature>
<keyword evidence="10" id="KW-1185">Reference proteome</keyword>
<dbReference type="RefSeq" id="WP_147273143.1">
    <property type="nucleotide sequence ID" value="NZ_QPJT01000004.1"/>
</dbReference>
<evidence type="ECO:0000313" key="9">
    <source>
        <dbReference type="EMBL" id="RCX18865.1"/>
    </source>
</evidence>
<keyword evidence="4 7" id="KW-0812">Transmembrane</keyword>
<comment type="subcellular location">
    <subcellularLocation>
        <location evidence="1 7">Cell membrane</location>
        <topology evidence="1 7">Multi-pass membrane protein</topology>
    </subcellularLocation>
</comment>
<evidence type="ECO:0000256" key="7">
    <source>
        <dbReference type="RuleBase" id="RU363032"/>
    </source>
</evidence>
<dbReference type="InterPro" id="IPR051393">
    <property type="entry name" value="ABC_transporter_permease"/>
</dbReference>
<comment type="caution">
    <text evidence="9">The sequence shown here is derived from an EMBL/GenBank/DDBJ whole genome shotgun (WGS) entry which is preliminary data.</text>
</comment>
<dbReference type="InterPro" id="IPR035906">
    <property type="entry name" value="MetI-like_sf"/>
</dbReference>
<evidence type="ECO:0000256" key="1">
    <source>
        <dbReference type="ARBA" id="ARBA00004651"/>
    </source>
</evidence>
<dbReference type="AlphaFoldDB" id="A0A369BBZ1"/>
<sequence>MEDSKYTLAFVVPAFSIYLIFFILPCIAQIFVAFTDWSLDFFNNPQFNGIDNFKMMFTDPVFFKALTNTIYYTVVTTVLKVSLGLAFAVILNRKLKFTNIYRAIIFSPIMVSTVVVALIFNAIYHPERGLLNLFLRGIGLGALAKPWLLDVKYAMNAACVMDIWIGTGMLMAIFLAGIQAIPKDYYEAAVIDGANEFKKFFKITLPLIFSSLTVNTALGLIAGLKVFGSIFALTNGGPNDATQVVGTFLFRYFGQGMIGYTAAVGLVFTIFISLVSFFQIGWMRKKEVEL</sequence>
<accession>A0A369BBZ1</accession>
<protein>
    <submittedName>
        <fullName evidence="9">Carbohydrate ABC transporter membrane protein 1 (CUT1 family)</fullName>
    </submittedName>
</protein>
<dbReference type="Gene3D" id="1.10.3720.10">
    <property type="entry name" value="MetI-like"/>
    <property type="match status" value="1"/>
</dbReference>
<dbReference type="PANTHER" id="PTHR30193:SF37">
    <property type="entry name" value="INNER MEMBRANE ABC TRANSPORTER PERMEASE PROTEIN YCJO"/>
    <property type="match status" value="1"/>
</dbReference>
<dbReference type="PANTHER" id="PTHR30193">
    <property type="entry name" value="ABC TRANSPORTER PERMEASE PROTEIN"/>
    <property type="match status" value="1"/>
</dbReference>
<evidence type="ECO:0000259" key="8">
    <source>
        <dbReference type="PROSITE" id="PS50928"/>
    </source>
</evidence>
<dbReference type="CDD" id="cd06261">
    <property type="entry name" value="TM_PBP2"/>
    <property type="match status" value="1"/>
</dbReference>
<keyword evidence="3" id="KW-1003">Cell membrane</keyword>
<reference evidence="9 10" key="1">
    <citation type="submission" date="2018-07" db="EMBL/GenBank/DDBJ databases">
        <title>Genomic Encyclopedia of Type Strains, Phase IV (KMG-IV): sequencing the most valuable type-strain genomes for metagenomic binning, comparative biology and taxonomic classification.</title>
        <authorList>
            <person name="Goeker M."/>
        </authorList>
    </citation>
    <scope>NUCLEOTIDE SEQUENCE [LARGE SCALE GENOMIC DNA]</scope>
    <source>
        <strain evidence="9 10">DSM 27016</strain>
    </source>
</reference>
<dbReference type="GO" id="GO:0005886">
    <property type="term" value="C:plasma membrane"/>
    <property type="evidence" value="ECO:0007669"/>
    <property type="project" value="UniProtKB-SubCell"/>
</dbReference>
<gene>
    <name evidence="9" type="ORF">DFR58_104134</name>
</gene>
<dbReference type="EMBL" id="QPJT01000004">
    <property type="protein sequence ID" value="RCX18865.1"/>
    <property type="molecule type" value="Genomic_DNA"/>
</dbReference>
<feature type="transmembrane region" description="Helical" evidence="7">
    <location>
        <begin position="7"/>
        <end position="34"/>
    </location>
</feature>
<feature type="domain" description="ABC transmembrane type-1" evidence="8">
    <location>
        <begin position="66"/>
        <end position="279"/>
    </location>
</feature>
<feature type="transmembrane region" description="Helical" evidence="7">
    <location>
        <begin position="207"/>
        <end position="232"/>
    </location>
</feature>
<dbReference type="OrthoDB" id="9779462at2"/>
<feature type="transmembrane region" description="Helical" evidence="7">
    <location>
        <begin position="252"/>
        <end position="278"/>
    </location>
</feature>
<keyword evidence="2 7" id="KW-0813">Transport</keyword>
<keyword evidence="5 7" id="KW-1133">Transmembrane helix</keyword>
<name>A0A369BBZ1_9FIRM</name>
<dbReference type="Proteomes" id="UP000253034">
    <property type="component" value="Unassembled WGS sequence"/>
</dbReference>